<keyword evidence="2" id="KW-1185">Reference proteome</keyword>
<evidence type="ECO:0000313" key="1">
    <source>
        <dbReference type="EMBL" id="KAJ2889269.1"/>
    </source>
</evidence>
<proteinExistence type="predicted"/>
<name>A0ACC1LXX3_9FUNG</name>
<gene>
    <name evidence="1" type="primary">RBM17</name>
    <name evidence="1" type="ORF">IWW38_004813</name>
</gene>
<dbReference type="EMBL" id="JANBVB010001923">
    <property type="protein sequence ID" value="KAJ2889269.1"/>
    <property type="molecule type" value="Genomic_DNA"/>
</dbReference>
<protein>
    <submittedName>
        <fullName evidence="1">Splicing factor 45</fullName>
    </submittedName>
</protein>
<evidence type="ECO:0000313" key="2">
    <source>
        <dbReference type="Proteomes" id="UP001139981"/>
    </source>
</evidence>
<accession>A0ACC1LXX3</accession>
<reference evidence="1" key="1">
    <citation type="submission" date="2022-07" db="EMBL/GenBank/DDBJ databases">
        <title>Phylogenomic reconstructions and comparative analyses of Kickxellomycotina fungi.</title>
        <authorList>
            <person name="Reynolds N.K."/>
            <person name="Stajich J.E."/>
            <person name="Barry K."/>
            <person name="Grigoriev I.V."/>
            <person name="Crous P."/>
            <person name="Smith M.E."/>
        </authorList>
    </citation>
    <scope>NUCLEOTIDE SEQUENCE</scope>
    <source>
        <strain evidence="1">CBS 190363</strain>
    </source>
</reference>
<comment type="caution">
    <text evidence="1">The sequence shown here is derived from an EMBL/GenBank/DDBJ whole genome shotgun (WGS) entry which is preliminary data.</text>
</comment>
<organism evidence="1 2">
    <name type="scientific">Coemansia aciculifera</name>
    <dbReference type="NCBI Taxonomy" id="417176"/>
    <lineage>
        <taxon>Eukaryota</taxon>
        <taxon>Fungi</taxon>
        <taxon>Fungi incertae sedis</taxon>
        <taxon>Zoopagomycota</taxon>
        <taxon>Kickxellomycotina</taxon>
        <taxon>Kickxellomycetes</taxon>
        <taxon>Kickxellales</taxon>
        <taxon>Kickxellaceae</taxon>
        <taxon>Coemansia</taxon>
    </lineage>
</organism>
<sequence>MDPAPPPPQRSEKKAGGEGGGGGTSLFSLSEYLPRLGGGGSKQRRASRGFDPFAEYCAAAPNEYERVKVWQKQRRDVGMVPSKCIVLRNMTDVVNDGLEAETREECEAFGEVVRCTVAEEQESVVVVVVEFGSVEAAVRAREALDQRFFDGRHISAQFRDY</sequence>
<dbReference type="Proteomes" id="UP001139981">
    <property type="component" value="Unassembled WGS sequence"/>
</dbReference>